<organism evidence="10 11">
    <name type="scientific">Fistulifera solaris</name>
    <name type="common">Oleaginous diatom</name>
    <dbReference type="NCBI Taxonomy" id="1519565"/>
    <lineage>
        <taxon>Eukaryota</taxon>
        <taxon>Sar</taxon>
        <taxon>Stramenopiles</taxon>
        <taxon>Ochrophyta</taxon>
        <taxon>Bacillariophyta</taxon>
        <taxon>Bacillariophyceae</taxon>
        <taxon>Bacillariophycidae</taxon>
        <taxon>Naviculales</taxon>
        <taxon>Naviculaceae</taxon>
        <taxon>Fistulifera</taxon>
    </lineage>
</organism>
<evidence type="ECO:0000256" key="5">
    <source>
        <dbReference type="ARBA" id="ARBA00022801"/>
    </source>
</evidence>
<dbReference type="EMBL" id="BDSP01000206">
    <property type="protein sequence ID" value="GAX24111.1"/>
    <property type="molecule type" value="Genomic_DNA"/>
</dbReference>
<evidence type="ECO:0000256" key="1">
    <source>
        <dbReference type="ARBA" id="ARBA00007664"/>
    </source>
</evidence>
<evidence type="ECO:0000313" key="10">
    <source>
        <dbReference type="EMBL" id="GAX24111.1"/>
    </source>
</evidence>
<dbReference type="InterPro" id="IPR009003">
    <property type="entry name" value="Peptidase_S1_PA"/>
</dbReference>
<evidence type="ECO:0000256" key="7">
    <source>
        <dbReference type="ARBA" id="ARBA00023026"/>
    </source>
</evidence>
<dbReference type="InParanoid" id="A0A1Z5KDD2"/>
<evidence type="ECO:0000259" key="9">
    <source>
        <dbReference type="PROSITE" id="PS51465"/>
    </source>
</evidence>
<dbReference type="InterPro" id="IPR008256">
    <property type="entry name" value="Peptidase_S1B"/>
</dbReference>
<keyword evidence="4 8" id="KW-0732">Signal</keyword>
<evidence type="ECO:0000256" key="2">
    <source>
        <dbReference type="ARBA" id="ARBA00008764"/>
    </source>
</evidence>
<dbReference type="Gene3D" id="3.30.60.30">
    <property type="match status" value="1"/>
</dbReference>
<keyword evidence="11" id="KW-1185">Reference proteome</keyword>
<dbReference type="GO" id="GO:0004252">
    <property type="term" value="F:serine-type endopeptidase activity"/>
    <property type="evidence" value="ECO:0007669"/>
    <property type="project" value="InterPro"/>
</dbReference>
<dbReference type="Gene3D" id="2.40.10.10">
    <property type="entry name" value="Trypsin-like serine proteases"/>
    <property type="match status" value="2"/>
</dbReference>
<sequence>MTWYSFLSISIAIIAVSLLAPSSLTVVVSAQEVQQPTYDCRTGCSLDANINGPPVCGIDQLTYLNECLAVCQNVAIVHYGPCNQDGSISESELSTDSEVVTMELMTRFISRGYRFVSKNTRFLSQPENIEESVVVSAAESASVGAVEDIEPYFVLFTPDGYEYAYRATDSLPSYPGPTPLYMGMQQLRERNLAIIGADTRTAITNTRAYPYRTIGEADFGTLEGGCTLTMISRNAAITAGHCVYNFQNKVPIQMKRIAPGRYRDSSGNTVEPFGTWEVETMQTFGQFKAQGNMTFDLAVVTFAPETRDNMQNCPYVYPGDVVGFLSLDRAQTSGGRVSDSRLASSTITGYPADFPNGVMATSGTCSKGRSYFRGRVRLALTVIPISSFFAFSQAWHSDHEHFAYHYCDTFGGNSGSAVITSGNVVIGEHAYGFYDKNNVALNNGAVMLTGQLYDSVYDWAGLGISQEACGFIAGPEPSADCACTKFEDRWFIQTVCFILNRDTCFRRNNK</sequence>
<evidence type="ECO:0000313" key="11">
    <source>
        <dbReference type="Proteomes" id="UP000198406"/>
    </source>
</evidence>
<accession>A0A1Z5KDD2</accession>
<dbReference type="PROSITE" id="PS00134">
    <property type="entry name" value="TRYPSIN_HIS"/>
    <property type="match status" value="1"/>
</dbReference>
<dbReference type="InterPro" id="IPR036058">
    <property type="entry name" value="Kazal_dom_sf"/>
</dbReference>
<dbReference type="AlphaFoldDB" id="A0A1Z5KDD2"/>
<dbReference type="PROSITE" id="PS51465">
    <property type="entry name" value="KAZAL_2"/>
    <property type="match status" value="1"/>
</dbReference>
<comment type="similarity">
    <text evidence="2 8">Belongs to the peptidase S1B family.</text>
</comment>
<gene>
    <name evidence="10" type="ORF">FisN_9Hh364</name>
</gene>
<name>A0A1Z5KDD2_FISSO</name>
<feature type="domain" description="Kazal-like" evidence="9">
    <location>
        <begin position="34"/>
        <end position="84"/>
    </location>
</feature>
<dbReference type="GO" id="GO:0006508">
    <property type="term" value="P:proteolysis"/>
    <property type="evidence" value="ECO:0007669"/>
    <property type="project" value="UniProtKB-KW"/>
</dbReference>
<dbReference type="InterPro" id="IPR050966">
    <property type="entry name" value="Glutamyl_endopeptidase"/>
</dbReference>
<dbReference type="InterPro" id="IPR043504">
    <property type="entry name" value="Peptidase_S1_PA_chymotrypsin"/>
</dbReference>
<dbReference type="PANTHER" id="PTHR15462">
    <property type="entry name" value="SERINE PROTEASE"/>
    <property type="match status" value="1"/>
</dbReference>
<keyword evidence="5 8" id="KW-0378">Hydrolase</keyword>
<evidence type="ECO:0000256" key="3">
    <source>
        <dbReference type="ARBA" id="ARBA00022670"/>
    </source>
</evidence>
<dbReference type="EC" id="3.4.21.-" evidence="8"/>
<protein>
    <recommendedName>
        <fullName evidence="8">Serine protease</fullName>
        <ecNumber evidence="8">3.4.21.-</ecNumber>
    </recommendedName>
</protein>
<dbReference type="SUPFAM" id="SSF100895">
    <property type="entry name" value="Kazal-type serine protease inhibitors"/>
    <property type="match status" value="1"/>
</dbReference>
<dbReference type="PANTHER" id="PTHR15462:SF8">
    <property type="entry name" value="SERINE PROTEASE"/>
    <property type="match status" value="1"/>
</dbReference>
<dbReference type="OrthoDB" id="61562at2759"/>
<feature type="chain" id="PRO_5011834555" description="Serine protease" evidence="8">
    <location>
        <begin position="31"/>
        <end position="510"/>
    </location>
</feature>
<keyword evidence="7" id="KW-0843">Virulence</keyword>
<dbReference type="Proteomes" id="UP000198406">
    <property type="component" value="Unassembled WGS sequence"/>
</dbReference>
<keyword evidence="3 8" id="KW-0645">Protease</keyword>
<dbReference type="CDD" id="cd00104">
    <property type="entry name" value="KAZAL_FS"/>
    <property type="match status" value="1"/>
</dbReference>
<evidence type="ECO:0000256" key="8">
    <source>
        <dbReference type="RuleBase" id="RU004296"/>
    </source>
</evidence>
<dbReference type="SUPFAM" id="SSF50494">
    <property type="entry name" value="Trypsin-like serine proteases"/>
    <property type="match status" value="1"/>
</dbReference>
<dbReference type="InterPro" id="IPR018114">
    <property type="entry name" value="TRYPSIN_HIS"/>
</dbReference>
<comment type="caution">
    <text evidence="10">The sequence shown here is derived from an EMBL/GenBank/DDBJ whole genome shotgun (WGS) entry which is preliminary data.</text>
</comment>
<evidence type="ECO:0000256" key="4">
    <source>
        <dbReference type="ARBA" id="ARBA00022729"/>
    </source>
</evidence>
<comment type="similarity">
    <text evidence="1">Belongs to the peptidase S1 family.</text>
</comment>
<dbReference type="PRINTS" id="PR00839">
    <property type="entry name" value="V8PROTEASE"/>
</dbReference>
<feature type="signal peptide" evidence="8">
    <location>
        <begin position="1"/>
        <end position="30"/>
    </location>
</feature>
<evidence type="ECO:0000256" key="6">
    <source>
        <dbReference type="ARBA" id="ARBA00022825"/>
    </source>
</evidence>
<reference evidence="10 11" key="1">
    <citation type="journal article" date="2015" name="Plant Cell">
        <title>Oil accumulation by the oleaginous diatom Fistulifera solaris as revealed by the genome and transcriptome.</title>
        <authorList>
            <person name="Tanaka T."/>
            <person name="Maeda Y."/>
            <person name="Veluchamy A."/>
            <person name="Tanaka M."/>
            <person name="Abida H."/>
            <person name="Marechal E."/>
            <person name="Bowler C."/>
            <person name="Muto M."/>
            <person name="Sunaga Y."/>
            <person name="Tanaka M."/>
            <person name="Yoshino T."/>
            <person name="Taniguchi T."/>
            <person name="Fukuda Y."/>
            <person name="Nemoto M."/>
            <person name="Matsumoto M."/>
            <person name="Wong P.S."/>
            <person name="Aburatani S."/>
            <person name="Fujibuchi W."/>
        </authorList>
    </citation>
    <scope>NUCLEOTIDE SEQUENCE [LARGE SCALE GENOMIC DNA]</scope>
    <source>
        <strain evidence="10 11">JPCC DA0580</strain>
    </source>
</reference>
<dbReference type="InterPro" id="IPR002350">
    <property type="entry name" value="Kazal_dom"/>
</dbReference>
<proteinExistence type="inferred from homology"/>
<keyword evidence="6 8" id="KW-0720">Serine protease</keyword>